<dbReference type="Gene3D" id="1.50.10.10">
    <property type="match status" value="1"/>
</dbReference>
<dbReference type="InterPro" id="IPR049053">
    <property type="entry name" value="AFCA-like_C"/>
</dbReference>
<sequence>MRYIKKLIPALSLMLLTCMSVQVSASQDNNRHKLWYKQPAKVWMESSPLGNGRIGAMVYGGIETETIALNEITMWSGERDKFQERLCGKDMLNDIRQIFFAGDYSKGNRIASDYLSGTPHSFGSHVPLGDLKMNFKYPQGNVSDYRRELNLENAINTVTFNIGNVKYTREYFCSNPDEALIIKLSANKAKALNLNLSFDLLRESDIRTTNNGLEFSGKVSFPKQGPGGVNFSGKVGVTVKDGKIITKDGKIEITDATSVVIAFDVRTDYSNPKYKEDCIKTVDNVLAQNYDKVKQKHITDYSNLYSRVDLFLGNSETDNLPTDARWKRVKDGANDIGLDALFFNYARYLLIAASRENSPLPANLQGIWNDNLACNMGWTNDYHLDINTQQNYWLSNIGNLGECNKPLFNYIEDLSIQGQKTAKNVYGTRGWTAHTVANVWGYTSPGQSPNWGLFPTGSSWIASHLWTHYNYTLDKEFLKDKAYPILKSNAEFLLDYMAVNPNNGYLMTGPSTSPENAFSYKGETLSLSMMPTVDRVLVLETLSSCVEISEILGVDKDFRDSLKIAIAKLPPLKIGKNGGVQEWFEDFDEAQPNHRHTSHLLALYPFSQISPVKTPALVKAARKTMELRLAAEGWEDVEWSRANMICNYARLLDAEKAYESVILLERNFSRENLLTISPEGIAGAPYDIFIFDGNEAGGAGIAEMLLQSHEGYIQFLPALPKEWNTGSFKGLHTQGGAEVDLKWKTGKVENAIIKASVDNNYSVKLTDTNNLPQFYKNGKHIMLKQTDNGLISFSLNKGETMELKYN</sequence>
<dbReference type="Pfam" id="PF22124">
    <property type="entry name" value="Glyco_hydro_95_cat"/>
    <property type="match status" value="1"/>
</dbReference>
<feature type="domain" description="Alpha fucosidase A-like C-terminal" evidence="3">
    <location>
        <begin position="707"/>
        <end position="802"/>
    </location>
</feature>
<evidence type="ECO:0000259" key="4">
    <source>
        <dbReference type="Pfam" id="PF22124"/>
    </source>
</evidence>
<proteinExistence type="predicted"/>
<dbReference type="PANTHER" id="PTHR31084">
    <property type="entry name" value="ALPHA-L-FUCOSIDASE 2"/>
    <property type="match status" value="1"/>
</dbReference>
<dbReference type="Gene3D" id="2.70.98.50">
    <property type="entry name" value="putative glycoside hydrolase family protein from bacillus halodurans"/>
    <property type="match status" value="1"/>
</dbReference>
<dbReference type="PANTHER" id="PTHR31084:SF0">
    <property type="entry name" value="ALPHA-L-FUCOSIDASE 2"/>
    <property type="match status" value="1"/>
</dbReference>
<organism evidence="5 6">
    <name type="scientific">Dysgonomonas alginatilytica</name>
    <dbReference type="NCBI Taxonomy" id="1605892"/>
    <lineage>
        <taxon>Bacteria</taxon>
        <taxon>Pseudomonadati</taxon>
        <taxon>Bacteroidota</taxon>
        <taxon>Bacteroidia</taxon>
        <taxon>Bacteroidales</taxon>
        <taxon>Dysgonomonadaceae</taxon>
        <taxon>Dysgonomonas</taxon>
    </lineage>
</organism>
<reference evidence="5 6" key="1">
    <citation type="submission" date="2018-03" db="EMBL/GenBank/DDBJ databases">
        <title>Genomic Encyclopedia of Archaeal and Bacterial Type Strains, Phase II (KMG-II): from individual species to whole genera.</title>
        <authorList>
            <person name="Goeker M."/>
        </authorList>
    </citation>
    <scope>NUCLEOTIDE SEQUENCE [LARGE SCALE GENOMIC DNA]</scope>
    <source>
        <strain evidence="5 6">DSM 100214</strain>
    </source>
</reference>
<feature type="domain" description="Glycosyl hydrolase family 95 catalytic" evidence="4">
    <location>
        <begin position="289"/>
        <end position="705"/>
    </location>
</feature>
<feature type="domain" description="Glycosyl hydrolase family 95 N-terminal" evidence="2">
    <location>
        <begin position="34"/>
        <end position="271"/>
    </location>
</feature>
<evidence type="ECO:0000313" key="6">
    <source>
        <dbReference type="Proteomes" id="UP000247973"/>
    </source>
</evidence>
<dbReference type="InterPro" id="IPR008928">
    <property type="entry name" value="6-hairpin_glycosidase_sf"/>
</dbReference>
<keyword evidence="6" id="KW-1185">Reference proteome</keyword>
<dbReference type="GO" id="GO:0005975">
    <property type="term" value="P:carbohydrate metabolic process"/>
    <property type="evidence" value="ECO:0007669"/>
    <property type="project" value="InterPro"/>
</dbReference>
<evidence type="ECO:0000259" key="2">
    <source>
        <dbReference type="Pfam" id="PF14498"/>
    </source>
</evidence>
<dbReference type="PIRSF" id="PIRSF007663">
    <property type="entry name" value="UCP007663"/>
    <property type="match status" value="1"/>
</dbReference>
<dbReference type="GO" id="GO:0004560">
    <property type="term" value="F:alpha-L-fucosidase activity"/>
    <property type="evidence" value="ECO:0007669"/>
    <property type="project" value="InterPro"/>
</dbReference>
<dbReference type="RefSeq" id="WP_110311725.1">
    <property type="nucleotide sequence ID" value="NZ_QICL01000023.1"/>
</dbReference>
<comment type="caution">
    <text evidence="5">The sequence shown here is derived from an EMBL/GenBank/DDBJ whole genome shotgun (WGS) entry which is preliminary data.</text>
</comment>
<protein>
    <submittedName>
        <fullName evidence="5">Alpha-L-fucosidase 2</fullName>
    </submittedName>
</protein>
<dbReference type="Gene3D" id="2.60.40.1180">
    <property type="entry name" value="Golgi alpha-mannosidase II"/>
    <property type="match status" value="1"/>
</dbReference>
<dbReference type="InterPro" id="IPR012341">
    <property type="entry name" value="6hp_glycosidase-like_sf"/>
</dbReference>
<dbReference type="InterPro" id="IPR054363">
    <property type="entry name" value="GH95_cat"/>
</dbReference>
<evidence type="ECO:0000313" key="5">
    <source>
        <dbReference type="EMBL" id="PXV62013.1"/>
    </source>
</evidence>
<dbReference type="AlphaFoldDB" id="A0A2V3PKM5"/>
<dbReference type="Pfam" id="PF21307">
    <property type="entry name" value="Glyco_hydro_95_C"/>
    <property type="match status" value="1"/>
</dbReference>
<evidence type="ECO:0000259" key="3">
    <source>
        <dbReference type="Pfam" id="PF21307"/>
    </source>
</evidence>
<gene>
    <name evidence="5" type="ORF">CLV62_12356</name>
</gene>
<dbReference type="InterPro" id="IPR016518">
    <property type="entry name" value="Alpha-L-fucosidase"/>
</dbReference>
<keyword evidence="1" id="KW-0732">Signal</keyword>
<dbReference type="InterPro" id="IPR013780">
    <property type="entry name" value="Glyco_hydro_b"/>
</dbReference>
<evidence type="ECO:0000256" key="1">
    <source>
        <dbReference type="SAM" id="SignalP"/>
    </source>
</evidence>
<feature type="signal peptide" evidence="1">
    <location>
        <begin position="1"/>
        <end position="25"/>
    </location>
</feature>
<dbReference type="SUPFAM" id="SSF48208">
    <property type="entry name" value="Six-hairpin glycosidases"/>
    <property type="match status" value="1"/>
</dbReference>
<dbReference type="Proteomes" id="UP000247973">
    <property type="component" value="Unassembled WGS sequence"/>
</dbReference>
<dbReference type="EMBL" id="QICL01000023">
    <property type="protein sequence ID" value="PXV62013.1"/>
    <property type="molecule type" value="Genomic_DNA"/>
</dbReference>
<dbReference type="Pfam" id="PF14498">
    <property type="entry name" value="Glyco_hyd_65N_2"/>
    <property type="match status" value="1"/>
</dbReference>
<dbReference type="OrthoDB" id="9802600at2"/>
<dbReference type="InterPro" id="IPR027414">
    <property type="entry name" value="GH95_N_dom"/>
</dbReference>
<feature type="chain" id="PRO_5016075906" evidence="1">
    <location>
        <begin position="26"/>
        <end position="806"/>
    </location>
</feature>
<accession>A0A2V3PKM5</accession>
<name>A0A2V3PKM5_9BACT</name>